<name>A0AAV7L9S0_PLEWA</name>
<reference evidence="1" key="1">
    <citation type="journal article" date="2022" name="bioRxiv">
        <title>Sequencing and chromosome-scale assembly of the giantPleurodeles waltlgenome.</title>
        <authorList>
            <person name="Brown T."/>
            <person name="Elewa A."/>
            <person name="Iarovenko S."/>
            <person name="Subramanian E."/>
            <person name="Araus A.J."/>
            <person name="Petzold A."/>
            <person name="Susuki M."/>
            <person name="Suzuki K.-i.T."/>
            <person name="Hayashi T."/>
            <person name="Toyoda A."/>
            <person name="Oliveira C."/>
            <person name="Osipova E."/>
            <person name="Leigh N.D."/>
            <person name="Simon A."/>
            <person name="Yun M.H."/>
        </authorList>
    </citation>
    <scope>NUCLEOTIDE SEQUENCE</scope>
    <source>
        <strain evidence="1">20211129_DDA</strain>
        <tissue evidence="1">Liver</tissue>
    </source>
</reference>
<protein>
    <submittedName>
        <fullName evidence="1">Uncharacterized protein</fullName>
    </submittedName>
</protein>
<gene>
    <name evidence="1" type="ORF">NDU88_001528</name>
</gene>
<accession>A0AAV7L9S0</accession>
<comment type="caution">
    <text evidence="1">The sequence shown here is derived from an EMBL/GenBank/DDBJ whole genome shotgun (WGS) entry which is preliminary data.</text>
</comment>
<proteinExistence type="predicted"/>
<dbReference type="AlphaFoldDB" id="A0AAV7L9S0"/>
<evidence type="ECO:0000313" key="2">
    <source>
        <dbReference type="Proteomes" id="UP001066276"/>
    </source>
</evidence>
<evidence type="ECO:0000313" key="1">
    <source>
        <dbReference type="EMBL" id="KAJ1088371.1"/>
    </source>
</evidence>
<dbReference type="Proteomes" id="UP001066276">
    <property type="component" value="Chromosome 11"/>
</dbReference>
<sequence>MPNTRLMHYFVSWQRRRQETSESIQLRNEDAEYAFGCNFVCVKGKDMLGCLSVLMSSLVRIREPCLETRHRTEKTVGWATVAEL</sequence>
<organism evidence="1 2">
    <name type="scientific">Pleurodeles waltl</name>
    <name type="common">Iberian ribbed newt</name>
    <dbReference type="NCBI Taxonomy" id="8319"/>
    <lineage>
        <taxon>Eukaryota</taxon>
        <taxon>Metazoa</taxon>
        <taxon>Chordata</taxon>
        <taxon>Craniata</taxon>
        <taxon>Vertebrata</taxon>
        <taxon>Euteleostomi</taxon>
        <taxon>Amphibia</taxon>
        <taxon>Batrachia</taxon>
        <taxon>Caudata</taxon>
        <taxon>Salamandroidea</taxon>
        <taxon>Salamandridae</taxon>
        <taxon>Pleurodelinae</taxon>
        <taxon>Pleurodeles</taxon>
    </lineage>
</organism>
<dbReference type="EMBL" id="JANPWB010000015">
    <property type="protein sequence ID" value="KAJ1088371.1"/>
    <property type="molecule type" value="Genomic_DNA"/>
</dbReference>
<keyword evidence="2" id="KW-1185">Reference proteome</keyword>